<dbReference type="InterPro" id="IPR012495">
    <property type="entry name" value="TadE-like_dom"/>
</dbReference>
<keyword evidence="1" id="KW-0812">Transmembrane</keyword>
<sequence length="169" mass="17842">MIGFLRRLRADRRGVASVEMALATPIVFALMFTAFEGGYYMWTEHKVIKGVRQGARYAARLPFTGVDCSAGTMAGTTDIPIDNIKNVVRTGNPAGTSIPKVRGWVNSNITISISCDSGTKTGLYSEAGDGAPIVTVSTVVAYPAIIGLLGFDTRNVKVRAQAEAAVAGV</sequence>
<comment type="caution">
    <text evidence="3">The sequence shown here is derived from an EMBL/GenBank/DDBJ whole genome shotgun (WGS) entry which is preliminary data.</text>
</comment>
<evidence type="ECO:0000259" key="2">
    <source>
        <dbReference type="Pfam" id="PF07811"/>
    </source>
</evidence>
<keyword evidence="1" id="KW-0472">Membrane</keyword>
<evidence type="ECO:0000313" key="3">
    <source>
        <dbReference type="EMBL" id="GGD57362.1"/>
    </source>
</evidence>
<dbReference type="RefSeq" id="WP_066772699.1">
    <property type="nucleotide sequence ID" value="NZ_BMIP01000001.1"/>
</dbReference>
<keyword evidence="4" id="KW-1185">Reference proteome</keyword>
<dbReference type="Pfam" id="PF07811">
    <property type="entry name" value="TadE"/>
    <property type="match status" value="1"/>
</dbReference>
<feature type="transmembrane region" description="Helical" evidence="1">
    <location>
        <begin position="130"/>
        <end position="151"/>
    </location>
</feature>
<evidence type="ECO:0000313" key="4">
    <source>
        <dbReference type="Proteomes" id="UP000612349"/>
    </source>
</evidence>
<proteinExistence type="predicted"/>
<dbReference type="OrthoDB" id="7449015at2"/>
<reference evidence="3" key="2">
    <citation type="submission" date="2020-09" db="EMBL/GenBank/DDBJ databases">
        <authorList>
            <person name="Sun Q."/>
            <person name="Zhou Y."/>
        </authorList>
    </citation>
    <scope>NUCLEOTIDE SEQUENCE</scope>
    <source>
        <strain evidence="3">CGMCC 1.15360</strain>
    </source>
</reference>
<evidence type="ECO:0000256" key="1">
    <source>
        <dbReference type="SAM" id="Phobius"/>
    </source>
</evidence>
<dbReference type="AlphaFoldDB" id="A0A917DP26"/>
<dbReference type="Proteomes" id="UP000612349">
    <property type="component" value="Unassembled WGS sequence"/>
</dbReference>
<organism evidence="3 4">
    <name type="scientific">Croceicoccus mobilis</name>
    <dbReference type="NCBI Taxonomy" id="1703339"/>
    <lineage>
        <taxon>Bacteria</taxon>
        <taxon>Pseudomonadati</taxon>
        <taxon>Pseudomonadota</taxon>
        <taxon>Alphaproteobacteria</taxon>
        <taxon>Sphingomonadales</taxon>
        <taxon>Erythrobacteraceae</taxon>
        <taxon>Croceicoccus</taxon>
    </lineage>
</organism>
<feature type="transmembrane region" description="Helical" evidence="1">
    <location>
        <begin position="21"/>
        <end position="42"/>
    </location>
</feature>
<reference evidence="3" key="1">
    <citation type="journal article" date="2014" name="Int. J. Syst. Evol. Microbiol.">
        <title>Complete genome sequence of Corynebacterium casei LMG S-19264T (=DSM 44701T), isolated from a smear-ripened cheese.</title>
        <authorList>
            <consortium name="US DOE Joint Genome Institute (JGI-PGF)"/>
            <person name="Walter F."/>
            <person name="Albersmeier A."/>
            <person name="Kalinowski J."/>
            <person name="Ruckert C."/>
        </authorList>
    </citation>
    <scope>NUCLEOTIDE SEQUENCE</scope>
    <source>
        <strain evidence="3">CGMCC 1.15360</strain>
    </source>
</reference>
<protein>
    <recommendedName>
        <fullName evidence="2">TadE-like domain-containing protein</fullName>
    </recommendedName>
</protein>
<dbReference type="EMBL" id="BMIP01000001">
    <property type="protein sequence ID" value="GGD57362.1"/>
    <property type="molecule type" value="Genomic_DNA"/>
</dbReference>
<name>A0A917DP26_9SPHN</name>
<gene>
    <name evidence="3" type="ORF">GCM10010990_03250</name>
</gene>
<accession>A0A917DP26</accession>
<feature type="domain" description="TadE-like" evidence="2">
    <location>
        <begin position="14"/>
        <end position="56"/>
    </location>
</feature>
<keyword evidence="1" id="KW-1133">Transmembrane helix</keyword>